<dbReference type="InterPro" id="IPR006035">
    <property type="entry name" value="Ureohydrolase"/>
</dbReference>
<evidence type="ECO:0000256" key="13">
    <source>
        <dbReference type="RuleBase" id="RU361159"/>
    </source>
</evidence>
<dbReference type="RefSeq" id="XP_007415615.1">
    <property type="nucleotide sequence ID" value="XM_007415553.1"/>
</dbReference>
<dbReference type="GeneID" id="18928680"/>
<evidence type="ECO:0000256" key="4">
    <source>
        <dbReference type="ARBA" id="ARBA00022436"/>
    </source>
</evidence>
<protein>
    <recommendedName>
        <fullName evidence="3 13">Arginase</fullName>
        <ecNumber evidence="2 13">3.5.3.1</ecNumber>
    </recommendedName>
</protein>
<feature type="binding site" evidence="10">
    <location>
        <position position="134"/>
    </location>
    <ligand>
        <name>Mn(2+)</name>
        <dbReference type="ChEBI" id="CHEBI:29035"/>
        <label>1</label>
    </ligand>
</feature>
<accession>F4S2W7</accession>
<name>F4S2W7_MELLP</name>
<feature type="binding site" evidence="10">
    <location>
        <position position="136"/>
    </location>
    <ligand>
        <name>Mn(2+)</name>
        <dbReference type="ChEBI" id="CHEBI:29035"/>
        <label>1</label>
    </ligand>
</feature>
<dbReference type="EC" id="3.5.3.1" evidence="2 13"/>
<evidence type="ECO:0000256" key="7">
    <source>
        <dbReference type="ARBA" id="ARBA00022801"/>
    </source>
</evidence>
<dbReference type="FunFam" id="3.40.800.10:FF:000005">
    <property type="entry name" value="Arginase"/>
    <property type="match status" value="1"/>
</dbReference>
<evidence type="ECO:0000256" key="3">
    <source>
        <dbReference type="ARBA" id="ARBA00018123"/>
    </source>
</evidence>
<dbReference type="FunCoup" id="F4S2W7">
    <property type="interactions" value="323"/>
</dbReference>
<keyword evidence="15" id="KW-1185">Reference proteome</keyword>
<feature type="binding site" evidence="10">
    <location>
        <position position="243"/>
    </location>
    <ligand>
        <name>Mn(2+)</name>
        <dbReference type="ChEBI" id="CHEBI:29035"/>
        <label>1</label>
    </ligand>
</feature>
<keyword evidence="5 13" id="KW-0056">Arginine metabolism</keyword>
<dbReference type="GO" id="GO:0030145">
    <property type="term" value="F:manganese ion binding"/>
    <property type="evidence" value="ECO:0007669"/>
    <property type="project" value="EnsemblFungi"/>
</dbReference>
<evidence type="ECO:0000256" key="1">
    <source>
        <dbReference type="ARBA" id="ARBA00005098"/>
    </source>
</evidence>
<dbReference type="NCBIfam" id="TIGR01229">
    <property type="entry name" value="rocF_arginase"/>
    <property type="match status" value="1"/>
</dbReference>
<dbReference type="PROSITE" id="PS51409">
    <property type="entry name" value="ARGINASE_2"/>
    <property type="match status" value="1"/>
</dbReference>
<dbReference type="HOGENOM" id="CLU_039478_6_1_1"/>
<dbReference type="PRINTS" id="PR00116">
    <property type="entry name" value="ARGINASE"/>
</dbReference>
<evidence type="ECO:0000256" key="9">
    <source>
        <dbReference type="ARBA" id="ARBA00047391"/>
    </source>
</evidence>
<dbReference type="GO" id="GO:0090369">
    <property type="term" value="F:ornithine carbamoyltransferase inhibitor activity"/>
    <property type="evidence" value="ECO:0007669"/>
    <property type="project" value="EnsemblFungi"/>
</dbReference>
<dbReference type="CDD" id="cd09989">
    <property type="entry name" value="Arginase"/>
    <property type="match status" value="1"/>
</dbReference>
<reference evidence="15" key="1">
    <citation type="journal article" date="2011" name="Proc. Natl. Acad. Sci. U.S.A.">
        <title>Obligate biotrophy features unraveled by the genomic analysis of rust fungi.</title>
        <authorList>
            <person name="Duplessis S."/>
            <person name="Cuomo C.A."/>
            <person name="Lin Y.-C."/>
            <person name="Aerts A."/>
            <person name="Tisserant E."/>
            <person name="Veneault-Fourrey C."/>
            <person name="Joly D.L."/>
            <person name="Hacquard S."/>
            <person name="Amselem J."/>
            <person name="Cantarel B.L."/>
            <person name="Chiu R."/>
            <person name="Coutinho P.M."/>
            <person name="Feau N."/>
            <person name="Field M."/>
            <person name="Frey P."/>
            <person name="Gelhaye E."/>
            <person name="Goldberg J."/>
            <person name="Grabherr M.G."/>
            <person name="Kodira C.D."/>
            <person name="Kohler A."/>
            <person name="Kuees U."/>
            <person name="Lindquist E.A."/>
            <person name="Lucas S.M."/>
            <person name="Mago R."/>
            <person name="Mauceli E."/>
            <person name="Morin E."/>
            <person name="Murat C."/>
            <person name="Pangilinan J.L."/>
            <person name="Park R."/>
            <person name="Pearson M."/>
            <person name="Quesneville H."/>
            <person name="Rouhier N."/>
            <person name="Sakthikumar S."/>
            <person name="Salamov A.A."/>
            <person name="Schmutz J."/>
            <person name="Selles B."/>
            <person name="Shapiro H."/>
            <person name="Tanguay P."/>
            <person name="Tuskan G.A."/>
            <person name="Henrissat B."/>
            <person name="Van de Peer Y."/>
            <person name="Rouze P."/>
            <person name="Ellis J.G."/>
            <person name="Dodds P.N."/>
            <person name="Schein J.E."/>
            <person name="Zhong S."/>
            <person name="Hamelin R.C."/>
            <person name="Grigoriev I.V."/>
            <person name="Szabo L.J."/>
            <person name="Martin F."/>
        </authorList>
    </citation>
    <scope>NUCLEOTIDE SEQUENCE [LARGE SCALE GENOMIC DNA]</scope>
    <source>
        <strain evidence="15">98AG31 / pathotype 3-4-7</strain>
    </source>
</reference>
<dbReference type="GO" id="GO:0010121">
    <property type="term" value="P:L-arginine catabolic process to proline via ornithine"/>
    <property type="evidence" value="ECO:0007669"/>
    <property type="project" value="UniProtKB-ARBA"/>
</dbReference>
<dbReference type="PIRSF" id="PIRSF036979">
    <property type="entry name" value="Arginase"/>
    <property type="match status" value="1"/>
</dbReference>
<gene>
    <name evidence="14" type="ORF">MELLADRAFT_50202</name>
</gene>
<proteinExistence type="inferred from homology"/>
<dbReference type="GO" id="GO:0005829">
    <property type="term" value="C:cytosol"/>
    <property type="evidence" value="ECO:0007669"/>
    <property type="project" value="EnsemblFungi"/>
</dbReference>
<feature type="binding site" evidence="10">
    <location>
        <position position="111"/>
    </location>
    <ligand>
        <name>Mn(2+)</name>
        <dbReference type="ChEBI" id="CHEBI:29035"/>
        <label>1</label>
    </ligand>
</feature>
<dbReference type="UniPathway" id="UPA00158">
    <property type="reaction ID" value="UER00270"/>
</dbReference>
<dbReference type="PANTHER" id="PTHR43782">
    <property type="entry name" value="ARGINASE"/>
    <property type="match status" value="1"/>
</dbReference>
<dbReference type="InterPro" id="IPR020855">
    <property type="entry name" value="Ureohydrolase_Mn_BS"/>
</dbReference>
<dbReference type="InterPro" id="IPR014033">
    <property type="entry name" value="Arginase"/>
</dbReference>
<evidence type="ECO:0000313" key="14">
    <source>
        <dbReference type="EMBL" id="EGG01015.1"/>
    </source>
</evidence>
<evidence type="ECO:0000256" key="10">
    <source>
        <dbReference type="PIRSR" id="PIRSR036979-1"/>
    </source>
</evidence>
<comment type="similarity">
    <text evidence="11 12">Belongs to the arginase family.</text>
</comment>
<keyword evidence="4" id="KW-0835">Urea cycle</keyword>
<comment type="pathway">
    <text evidence="1">Nitrogen metabolism; urea cycle; L-ornithine and urea from L-arginine: step 1/1.</text>
</comment>
<organism evidence="15">
    <name type="scientific">Melampsora larici-populina (strain 98AG31 / pathotype 3-4-7)</name>
    <name type="common">Poplar leaf rust fungus</name>
    <dbReference type="NCBI Taxonomy" id="747676"/>
    <lineage>
        <taxon>Eukaryota</taxon>
        <taxon>Fungi</taxon>
        <taxon>Dikarya</taxon>
        <taxon>Basidiomycota</taxon>
        <taxon>Pucciniomycotina</taxon>
        <taxon>Pucciniomycetes</taxon>
        <taxon>Pucciniales</taxon>
        <taxon>Melampsoraceae</taxon>
        <taxon>Melampsora</taxon>
    </lineage>
</organism>
<dbReference type="EMBL" id="GL883141">
    <property type="protein sequence ID" value="EGG01015.1"/>
    <property type="molecule type" value="Genomic_DNA"/>
</dbReference>
<dbReference type="KEGG" id="mlr:MELLADRAFT_50202"/>
<keyword evidence="6 10" id="KW-0479">Metal-binding</keyword>
<evidence type="ECO:0000313" key="15">
    <source>
        <dbReference type="Proteomes" id="UP000001072"/>
    </source>
</evidence>
<evidence type="ECO:0000256" key="5">
    <source>
        <dbReference type="ARBA" id="ARBA00022503"/>
    </source>
</evidence>
<sequence length="317" mass="34271">MSPSGTNHRFLEDSKEIVVIPCPFSGGQPKAGVDEGPKQLLEAGLLKGIESLGYTTFVDELVPVQIEAEDDPPIGILKNPKTVSFTNQELTKLIGKHTKAGKLILTIGGDHSLAIGTVSGTLEAYPDACLIWVDAHADINTPDSTESGNLHGCPISFLLSSIKAGKDIEPFQWIKPILEPNRLVYIGLRDVDEGERKILKEHSILCYSMHQVDRYGIGKVVEMALEAVNPGLKRPIHLSFDVDALDPTVAPSTGTPVRGGLTFREGHYICERIFETGCLVSLDLMEVNPNLKSKDDVEATLAVGQSLVRSALGESLL</sequence>
<dbReference type="STRING" id="747676.F4S2W7"/>
<dbReference type="AlphaFoldDB" id="F4S2W7"/>
<dbReference type="GO" id="GO:0004053">
    <property type="term" value="F:arginase activity"/>
    <property type="evidence" value="ECO:0007669"/>
    <property type="project" value="UniProtKB-EC"/>
</dbReference>
<dbReference type="GO" id="GO:0090368">
    <property type="term" value="P:regulation of ornithine metabolic process"/>
    <property type="evidence" value="ECO:0007669"/>
    <property type="project" value="EnsemblFungi"/>
</dbReference>
<dbReference type="InParanoid" id="F4S2W7"/>
<dbReference type="PROSITE" id="PS01053">
    <property type="entry name" value="ARGINASE_1"/>
    <property type="match status" value="1"/>
</dbReference>
<evidence type="ECO:0000256" key="6">
    <source>
        <dbReference type="ARBA" id="ARBA00022723"/>
    </source>
</evidence>
<dbReference type="GO" id="GO:1903269">
    <property type="term" value="C:ornithine carbamoyltransferase inhibitor complex"/>
    <property type="evidence" value="ECO:0007669"/>
    <property type="project" value="EnsemblFungi"/>
</dbReference>
<dbReference type="GO" id="GO:0005634">
    <property type="term" value="C:nucleus"/>
    <property type="evidence" value="ECO:0007669"/>
    <property type="project" value="TreeGrafter"/>
</dbReference>
<evidence type="ECO:0000256" key="12">
    <source>
        <dbReference type="RuleBase" id="RU003684"/>
    </source>
</evidence>
<dbReference type="Proteomes" id="UP000001072">
    <property type="component" value="Unassembled WGS sequence"/>
</dbReference>
<dbReference type="SUPFAM" id="SSF52768">
    <property type="entry name" value="Arginase/deacetylase"/>
    <property type="match status" value="1"/>
</dbReference>
<feature type="binding site" evidence="10">
    <location>
        <position position="241"/>
    </location>
    <ligand>
        <name>Mn(2+)</name>
        <dbReference type="ChEBI" id="CHEBI:29035"/>
        <label>1</label>
    </ligand>
</feature>
<keyword evidence="8 10" id="KW-0464">Manganese</keyword>
<dbReference type="OrthoDB" id="9992747at2759"/>
<dbReference type="PANTHER" id="PTHR43782:SF3">
    <property type="entry name" value="ARGINASE"/>
    <property type="match status" value="1"/>
</dbReference>
<dbReference type="eggNOG" id="KOG2965">
    <property type="taxonomic scope" value="Eukaryota"/>
</dbReference>
<evidence type="ECO:0000256" key="8">
    <source>
        <dbReference type="ARBA" id="ARBA00023211"/>
    </source>
</evidence>
<comment type="cofactor">
    <cofactor evidence="10 13">
        <name>Mn(2+)</name>
        <dbReference type="ChEBI" id="CHEBI:29035"/>
    </cofactor>
    <text evidence="10 13">Binds 2 manganese ions per subunit.</text>
</comment>
<dbReference type="InterPro" id="IPR023696">
    <property type="entry name" value="Ureohydrolase_dom_sf"/>
</dbReference>
<comment type="catalytic activity">
    <reaction evidence="9 13">
        <text>L-arginine + H2O = urea + L-ornithine</text>
        <dbReference type="Rhea" id="RHEA:20569"/>
        <dbReference type="ChEBI" id="CHEBI:15377"/>
        <dbReference type="ChEBI" id="CHEBI:16199"/>
        <dbReference type="ChEBI" id="CHEBI:32682"/>
        <dbReference type="ChEBI" id="CHEBI:46911"/>
        <dbReference type="EC" id="3.5.3.1"/>
    </reaction>
</comment>
<evidence type="ECO:0000256" key="11">
    <source>
        <dbReference type="PROSITE-ProRule" id="PRU00742"/>
    </source>
</evidence>
<dbReference type="Pfam" id="PF00491">
    <property type="entry name" value="Arginase"/>
    <property type="match status" value="1"/>
</dbReference>
<evidence type="ECO:0000256" key="2">
    <source>
        <dbReference type="ARBA" id="ARBA00012168"/>
    </source>
</evidence>
<dbReference type="Gene3D" id="3.40.800.10">
    <property type="entry name" value="Ureohydrolase domain"/>
    <property type="match status" value="1"/>
</dbReference>
<keyword evidence="7 12" id="KW-0378">Hydrolase</keyword>
<dbReference type="GO" id="GO:0008270">
    <property type="term" value="F:zinc ion binding"/>
    <property type="evidence" value="ECO:0007669"/>
    <property type="project" value="EnsemblFungi"/>
</dbReference>
<dbReference type="GO" id="GO:0000050">
    <property type="term" value="P:urea cycle"/>
    <property type="evidence" value="ECO:0007669"/>
    <property type="project" value="UniProtKB-UniPathway"/>
</dbReference>
<feature type="binding site" evidence="10">
    <location>
        <position position="138"/>
    </location>
    <ligand>
        <name>Mn(2+)</name>
        <dbReference type="ChEBI" id="CHEBI:29035"/>
        <label>1</label>
    </ligand>
</feature>
<dbReference type="VEuPathDB" id="FungiDB:MELLADRAFT_50202"/>